<keyword evidence="2 9" id="KW-0479">Metal-binding</keyword>
<feature type="binding site" evidence="9">
    <location>
        <begin position="9"/>
        <end position="11"/>
    </location>
    <ligand>
        <name>substrate</name>
    </ligand>
</feature>
<organism evidence="11 12">
    <name type="scientific">Deinococcus humi</name>
    <dbReference type="NCBI Taxonomy" id="662880"/>
    <lineage>
        <taxon>Bacteria</taxon>
        <taxon>Thermotogati</taxon>
        <taxon>Deinococcota</taxon>
        <taxon>Deinococci</taxon>
        <taxon>Deinococcales</taxon>
        <taxon>Deinococcaceae</taxon>
        <taxon>Deinococcus</taxon>
    </lineage>
</organism>
<evidence type="ECO:0000256" key="6">
    <source>
        <dbReference type="ARBA" id="ARBA00022842"/>
    </source>
</evidence>
<feature type="binding site" evidence="9">
    <location>
        <position position="133"/>
    </location>
    <ligand>
        <name>substrate</name>
    </ligand>
</feature>
<comment type="caution">
    <text evidence="11">The sequence shown here is derived from an EMBL/GenBank/DDBJ whole genome shotgun (WGS) entry which is preliminary data.</text>
</comment>
<reference evidence="11 12" key="1">
    <citation type="submission" date="2020-08" db="EMBL/GenBank/DDBJ databases">
        <title>Genomic Encyclopedia of Type Strains, Phase IV (KMG-IV): sequencing the most valuable type-strain genomes for metagenomic binning, comparative biology and taxonomic classification.</title>
        <authorList>
            <person name="Goeker M."/>
        </authorList>
    </citation>
    <scope>NUCLEOTIDE SEQUENCE [LARGE SCALE GENOMIC DNA]</scope>
    <source>
        <strain evidence="11 12">DSM 27939</strain>
    </source>
</reference>
<feature type="binding site" evidence="9">
    <location>
        <position position="177"/>
    </location>
    <ligand>
        <name>ATP</name>
        <dbReference type="ChEBI" id="CHEBI:30616"/>
    </ligand>
</feature>
<feature type="active site" description="Proton acceptor" evidence="9">
    <location>
        <position position="243"/>
    </location>
</feature>
<name>A0A7W8NIS6_9DEIO</name>
<keyword evidence="8 9" id="KW-0119">Carbohydrate metabolism</keyword>
<comment type="cofactor">
    <cofactor evidence="9">
        <name>Mg(2+)</name>
        <dbReference type="ChEBI" id="CHEBI:18420"/>
    </cofactor>
    <text evidence="9">Requires a divalent cation, most likely magnesium in vivo, as an electrophilic catalyst to aid phosphoryl group transfer. It is the chelate of the metal and the nucleotide that is the actual substrate.</text>
</comment>
<comment type="subcellular location">
    <subcellularLocation>
        <location evidence="9">Cytoplasm</location>
    </subcellularLocation>
</comment>
<evidence type="ECO:0000256" key="2">
    <source>
        <dbReference type="ARBA" id="ARBA00022723"/>
    </source>
</evidence>
<dbReference type="GO" id="GO:0005829">
    <property type="term" value="C:cytosol"/>
    <property type="evidence" value="ECO:0007669"/>
    <property type="project" value="TreeGrafter"/>
</dbReference>
<feature type="binding site" evidence="9">
    <location>
        <position position="275"/>
    </location>
    <ligand>
        <name>K(+)</name>
        <dbReference type="ChEBI" id="CHEBI:29103"/>
    </ligand>
</feature>
<evidence type="ECO:0000256" key="1">
    <source>
        <dbReference type="ARBA" id="ARBA00022679"/>
    </source>
</evidence>
<dbReference type="InterPro" id="IPR011611">
    <property type="entry name" value="PfkB_dom"/>
</dbReference>
<keyword evidence="5 9" id="KW-0067">ATP-binding</keyword>
<evidence type="ECO:0000313" key="12">
    <source>
        <dbReference type="Proteomes" id="UP000552709"/>
    </source>
</evidence>
<dbReference type="EC" id="2.7.1.15" evidence="9"/>
<feature type="binding site" evidence="9">
    <location>
        <position position="239"/>
    </location>
    <ligand>
        <name>K(+)</name>
        <dbReference type="ChEBI" id="CHEBI:29103"/>
    </ligand>
</feature>
<keyword evidence="12" id="KW-1185">Reference proteome</keyword>
<keyword evidence="9" id="KW-0963">Cytoplasm</keyword>
<feature type="binding site" evidence="9">
    <location>
        <position position="237"/>
    </location>
    <ligand>
        <name>K(+)</name>
        <dbReference type="ChEBI" id="CHEBI:29103"/>
    </ligand>
</feature>
<keyword evidence="3 9" id="KW-0547">Nucleotide-binding</keyword>
<dbReference type="PANTHER" id="PTHR10584">
    <property type="entry name" value="SUGAR KINASE"/>
    <property type="match status" value="1"/>
</dbReference>
<dbReference type="RefSeq" id="WP_184136771.1">
    <property type="nucleotide sequence ID" value="NZ_JACHFL010000017.1"/>
</dbReference>
<dbReference type="Pfam" id="PF00294">
    <property type="entry name" value="PfkB"/>
    <property type="match status" value="1"/>
</dbReference>
<evidence type="ECO:0000256" key="4">
    <source>
        <dbReference type="ARBA" id="ARBA00022777"/>
    </source>
</evidence>
<evidence type="ECO:0000256" key="5">
    <source>
        <dbReference type="ARBA" id="ARBA00022840"/>
    </source>
</evidence>
<dbReference type="GO" id="GO:0046872">
    <property type="term" value="F:metal ion binding"/>
    <property type="evidence" value="ECO:0007669"/>
    <property type="project" value="UniProtKB-KW"/>
</dbReference>
<protein>
    <recommendedName>
        <fullName evidence="9">Ribokinase</fullName>
        <shortName evidence="9">RK</shortName>
        <ecNumber evidence="9">2.7.1.15</ecNumber>
    </recommendedName>
</protein>
<keyword evidence="4 9" id="KW-0418">Kinase</keyword>
<evidence type="ECO:0000256" key="3">
    <source>
        <dbReference type="ARBA" id="ARBA00022741"/>
    </source>
</evidence>
<comment type="similarity">
    <text evidence="9">Belongs to the carbohydrate kinase PfkB family. Ribokinase subfamily.</text>
</comment>
<keyword evidence="7 9" id="KW-0630">Potassium</keyword>
<keyword evidence="6 9" id="KW-0460">Magnesium</keyword>
<dbReference type="InterPro" id="IPR029056">
    <property type="entry name" value="Ribokinase-like"/>
</dbReference>
<dbReference type="UniPathway" id="UPA00916">
    <property type="reaction ID" value="UER00889"/>
</dbReference>
<evidence type="ECO:0000313" key="11">
    <source>
        <dbReference type="EMBL" id="MBB5365357.1"/>
    </source>
</evidence>
<proteinExistence type="inferred from homology"/>
<dbReference type="CDD" id="cd01174">
    <property type="entry name" value="ribokinase"/>
    <property type="match status" value="1"/>
</dbReference>
<comment type="subunit">
    <text evidence="9">Homodimer.</text>
</comment>
<dbReference type="InterPro" id="IPR002139">
    <property type="entry name" value="Ribo/fructo_kinase"/>
</dbReference>
<feature type="binding site" evidence="9">
    <location>
        <position position="243"/>
    </location>
    <ligand>
        <name>substrate</name>
    </ligand>
</feature>
<dbReference type="GO" id="GO:0004747">
    <property type="term" value="F:ribokinase activity"/>
    <property type="evidence" value="ECO:0007669"/>
    <property type="project" value="UniProtKB-UniRule"/>
</dbReference>
<keyword evidence="1 9" id="KW-0808">Transferase</keyword>
<evidence type="ECO:0000256" key="9">
    <source>
        <dbReference type="HAMAP-Rule" id="MF_01987"/>
    </source>
</evidence>
<evidence type="ECO:0000256" key="7">
    <source>
        <dbReference type="ARBA" id="ARBA00022958"/>
    </source>
</evidence>
<dbReference type="SUPFAM" id="SSF53613">
    <property type="entry name" value="Ribokinase-like"/>
    <property type="match status" value="1"/>
</dbReference>
<evidence type="ECO:0000256" key="8">
    <source>
        <dbReference type="ARBA" id="ARBA00023277"/>
    </source>
</evidence>
<dbReference type="AlphaFoldDB" id="A0A7W8NIS6"/>
<dbReference type="InterPro" id="IPR011877">
    <property type="entry name" value="Ribokinase"/>
</dbReference>
<evidence type="ECO:0000259" key="10">
    <source>
        <dbReference type="Pfam" id="PF00294"/>
    </source>
</evidence>
<dbReference type="Gene3D" id="3.40.1190.20">
    <property type="match status" value="1"/>
</dbReference>
<feature type="binding site" evidence="9">
    <location>
        <position position="272"/>
    </location>
    <ligand>
        <name>K(+)</name>
        <dbReference type="ChEBI" id="CHEBI:29103"/>
    </ligand>
</feature>
<accession>A0A7W8NIS6</accession>
<comment type="function">
    <text evidence="9">Catalyzes the phosphorylation of ribose at O-5 in a reaction requiring ATP and magnesium. The resulting D-ribose-5-phosphate can then be used either for sythesis of nucleotides, histidine, and tryptophan, or as a component of the pentose phosphate pathway.</text>
</comment>
<dbReference type="PRINTS" id="PR00990">
    <property type="entry name" value="RIBOKINASE"/>
</dbReference>
<feature type="binding site" evidence="9">
    <location>
        <begin position="211"/>
        <end position="216"/>
    </location>
    <ligand>
        <name>ATP</name>
        <dbReference type="ChEBI" id="CHEBI:30616"/>
    </ligand>
</feature>
<dbReference type="GO" id="GO:0019303">
    <property type="term" value="P:D-ribose catabolic process"/>
    <property type="evidence" value="ECO:0007669"/>
    <property type="project" value="UniProtKB-UniRule"/>
</dbReference>
<feature type="binding site" evidence="9">
    <location>
        <begin position="242"/>
        <end position="243"/>
    </location>
    <ligand>
        <name>ATP</name>
        <dbReference type="ChEBI" id="CHEBI:30616"/>
    </ligand>
</feature>
<feature type="binding site" evidence="9">
    <location>
        <position position="281"/>
    </location>
    <ligand>
        <name>K(+)</name>
        <dbReference type="ChEBI" id="CHEBI:29103"/>
    </ligand>
</feature>
<feature type="binding site" evidence="9">
    <location>
        <position position="277"/>
    </location>
    <ligand>
        <name>K(+)</name>
        <dbReference type="ChEBI" id="CHEBI:29103"/>
    </ligand>
</feature>
<feature type="binding site" evidence="9">
    <location>
        <begin position="37"/>
        <end position="41"/>
    </location>
    <ligand>
        <name>substrate</name>
    </ligand>
</feature>
<sequence length="319" mass="32257">MILVAGSVNIDFAVQVQALPSPGETVLGGPYRVSPGGKGANQAVASARAGARVCFVGCVGTDDHGQQLRQALDAEGIDTAYLRSVADQTGAAFVTVGADGENAIAVSSGANRALQASDLPELGGVTHLILQLESPRDAICAFAQAAHRAGVHITLNAAPAQALDDGLLRLVDLLIVNAGELETLCGPQVGRDLESQLKVMAGRGPHAIVVTLGADGAAVWANGQFHRTAAFNVPVVDTTGAGDTFVGVLVASLPHMDLASAAQRASAAAALTCTRSGAQISMPHSPAIEQLLTTARVEHAPLTAKGGGDLPAALVLENL</sequence>
<gene>
    <name evidence="9" type="primary">rbsK</name>
    <name evidence="11" type="ORF">HNQ08_004478</name>
</gene>
<comment type="activity regulation">
    <text evidence="9">Activated by a monovalent cation that binds near, but not in, the active site. The most likely occupant of the site in vivo is potassium. Ion binding induces a conformational change that may alter substrate affinity.</text>
</comment>
<comment type="caution">
    <text evidence="9">Lacks conserved residue(s) required for the propagation of feature annotation.</text>
</comment>
<dbReference type="Proteomes" id="UP000552709">
    <property type="component" value="Unassembled WGS sequence"/>
</dbReference>
<comment type="catalytic activity">
    <reaction evidence="9">
        <text>D-ribose + ATP = D-ribose 5-phosphate + ADP + H(+)</text>
        <dbReference type="Rhea" id="RHEA:13697"/>
        <dbReference type="ChEBI" id="CHEBI:15378"/>
        <dbReference type="ChEBI" id="CHEBI:30616"/>
        <dbReference type="ChEBI" id="CHEBI:47013"/>
        <dbReference type="ChEBI" id="CHEBI:78346"/>
        <dbReference type="ChEBI" id="CHEBI:456216"/>
        <dbReference type="EC" id="2.7.1.15"/>
    </reaction>
</comment>
<dbReference type="PANTHER" id="PTHR10584:SF166">
    <property type="entry name" value="RIBOKINASE"/>
    <property type="match status" value="1"/>
</dbReference>
<comment type="pathway">
    <text evidence="9">Carbohydrate metabolism; D-ribose degradation; D-ribose 5-phosphate from beta-D-ribopyranose: step 2/2.</text>
</comment>
<dbReference type="EMBL" id="JACHFL010000017">
    <property type="protein sequence ID" value="MBB5365357.1"/>
    <property type="molecule type" value="Genomic_DNA"/>
</dbReference>
<feature type="domain" description="Carbohydrate kinase PfkB" evidence="10">
    <location>
        <begin position="2"/>
        <end position="284"/>
    </location>
</feature>
<dbReference type="HAMAP" id="MF_01987">
    <property type="entry name" value="Ribokinase"/>
    <property type="match status" value="1"/>
</dbReference>
<dbReference type="GO" id="GO:0005524">
    <property type="term" value="F:ATP binding"/>
    <property type="evidence" value="ECO:0007669"/>
    <property type="project" value="UniProtKB-UniRule"/>
</dbReference>